<sequence>MSFIPSSQFSFENIHLTEQNTQNFLELELNFASNLSTSSNYFDIMLKNSMSTLVLPNFHSTSENCINFRDSLNVESNLPNLPPVSNWNYEDTTTYISNLNLQNSIPNIVDNHMISHYQTTQNLLNSSKQSLPSSLFLPSYADSGCLSLNDETSMINVNHSTSTPVYTVDNDSTTPTSNISTTTISPINIDSLDNMMNETQIIVVSPNNIQTNPMTMKDYCKTATTVNTSTITMNTNTTCTNPNNDQLVEQKQLRIVNYSEENQTPLMKQSIEEYKRNCNMLNISSNMIKNKQHDEMNQDESHSDSELNRSTESINRKNRAEVKIQPYALRGNIEVFRCPLCSKDEIFSRGHLTNHLQDHQSNFKREDYKHVCCFCFSELSSNSSLERHLLTHTNHRPFNCNLCDKAFTTNGNLSRHVRTSHQAKATTINNLTSFTSTTTSSLSPTIQSITKQSTYLPNWFQSSNSLHTSPISNTYTKLKSSSIQHTTKMNEYQDRSNIQKSPIKSSDLNNHGINSLKILNFHSGNDLCISKMNLIHLTSNSDNNNNNNKQSNMNTKSCVTNLQNVSSYFNKTLQIEPIKFTSINSEEYQTDYLPNLPPNYSNNLTDWSTSYMKHEQQNGEEHFNKFTEIESWPSYKSNTTSSLLQMFTNYWLQLSKNYILNNSSQTSLDARTVIASLLPSLLLKNSTINRTFESNDTSSSVKNNEYDINENFSHSESPRITIREIPPLITNEIEENMDYKFYKTYNFNPTDYVISSSPNTNLENDQYPRKSSKYINKTNRNISRKSRITKLCTTKTFSVRYILAKKKKSLSVIGKRKRTRKVTEMKFQPLSPLQCDFKQNKSYNLKQNELTENQFSPYRSQSLQNQYILSNTDYVCSPNNLSNTSSRRSPIQYSYNDNYLTDITELNYTQSLESNSDEVLDLSLHNRKQYTLEGSYTLSHEVHTPARSNIPWMKKPDISLKPPVFTPINTSDTLCSSYTNTNMLAQSEADIKLSNQEFNLNNILHDIYSLPIMQHMKTLPTPINNEFKRDTTTGTTISNNNPLNILPLPANTSNINKMFPVHSTIPTTLIQKKNSYKDAPKLITCPIAGCQQKFPWNSSLKRHILTHTPHKPFACTRCTKSFSTKSNRERHMERVHRVSLKRQRQRFHQSNMSIQSPSSGDNRSELSGHNSNLNSISRTNIGDNDQELDNIEELREDEIISMNSNEKQAEDISNSLLIRAGDPVVEPNPERLYNAALLAVANSTRSGLTNYLNDTSSNCIKDIPQSMLPTVPVRLGRTGRVGRRPRRGNILNMRSNVLDKDDQMTFRTIPQTSNANSSMHDDVAEPPVDLSMHSASKNASSTLSCPVCSVPVASRCFRRHLTLHQLDNPVFRCHLCQLTFQDQVSTLTHWAMEHSNEWAKFVKKLSSSERSADVLTQIQLTLSKNNQTKAELEKDNETNKNLPESKDPINYSLKTTTCDMRYVSCCVCLHRFGSQQDLQRHMRSHTGERPFVCPHCGKEFSLKHSMHRHARVHIKESVRISASKNASLPTNNNSCPTFKSEEIS</sequence>
<proteinExistence type="predicted"/>
<dbReference type="Pfam" id="PF00096">
    <property type="entry name" value="zf-C2H2"/>
    <property type="match status" value="3"/>
</dbReference>
<dbReference type="EMBL" id="KL250696">
    <property type="protein sequence ID" value="KGB35563.1"/>
    <property type="molecule type" value="Genomic_DNA"/>
</dbReference>
<dbReference type="FunFam" id="3.30.160.60:FF:002343">
    <property type="entry name" value="Zinc finger protein 33A"/>
    <property type="match status" value="1"/>
</dbReference>
<feature type="region of interest" description="Disordered" evidence="5">
    <location>
        <begin position="1523"/>
        <end position="1544"/>
    </location>
</feature>
<feature type="region of interest" description="Disordered" evidence="5">
    <location>
        <begin position="1141"/>
        <end position="1185"/>
    </location>
</feature>
<dbReference type="RefSeq" id="XP_012795328.2">
    <property type="nucleotide sequence ID" value="XM_012939874.2"/>
</dbReference>
<dbReference type="SMART" id="SM00355">
    <property type="entry name" value="ZnF_C2H2"/>
    <property type="match status" value="9"/>
</dbReference>
<evidence type="ECO:0000313" key="6">
    <source>
        <dbReference type="EMBL" id="KGB35563.1"/>
    </source>
</evidence>
<evidence type="ECO:0000256" key="4">
    <source>
        <dbReference type="ARBA" id="ARBA00022833"/>
    </source>
</evidence>
<feature type="compositionally biased region" description="Polar residues" evidence="5">
    <location>
        <begin position="1523"/>
        <end position="1537"/>
    </location>
</feature>
<name>A0A095C1T4_SCHHA</name>
<evidence type="ECO:0000256" key="5">
    <source>
        <dbReference type="SAM" id="MobiDB-lite"/>
    </source>
</evidence>
<dbReference type="GO" id="GO:0000978">
    <property type="term" value="F:RNA polymerase II cis-regulatory region sequence-specific DNA binding"/>
    <property type="evidence" value="ECO:0007669"/>
    <property type="project" value="TreeGrafter"/>
</dbReference>
<dbReference type="GO" id="GO:0001228">
    <property type="term" value="F:DNA-binding transcription activator activity, RNA polymerase II-specific"/>
    <property type="evidence" value="ECO:0007669"/>
    <property type="project" value="TreeGrafter"/>
</dbReference>
<dbReference type="PROSITE" id="PS00028">
    <property type="entry name" value="ZINC_FINGER_C2H2_1"/>
    <property type="match status" value="7"/>
</dbReference>
<dbReference type="PROSITE" id="PS50157">
    <property type="entry name" value="ZINC_FINGER_C2H2_2"/>
    <property type="match status" value="6"/>
</dbReference>
<dbReference type="InterPro" id="IPR036236">
    <property type="entry name" value="Znf_C2H2_sf"/>
</dbReference>
<dbReference type="PANTHER" id="PTHR46451">
    <property type="entry name" value="RAS-RESPONSIVE ELEMENT-BINDING PROTEIN 1"/>
    <property type="match status" value="1"/>
</dbReference>
<organism evidence="6">
    <name type="scientific">Schistosoma haematobium</name>
    <name type="common">Blood fluke</name>
    <dbReference type="NCBI Taxonomy" id="6185"/>
    <lineage>
        <taxon>Eukaryota</taxon>
        <taxon>Metazoa</taxon>
        <taxon>Spiralia</taxon>
        <taxon>Lophotrochozoa</taxon>
        <taxon>Platyhelminthes</taxon>
        <taxon>Trematoda</taxon>
        <taxon>Digenea</taxon>
        <taxon>Strigeidida</taxon>
        <taxon>Schistosomatoidea</taxon>
        <taxon>Schistosomatidae</taxon>
        <taxon>Schistosoma</taxon>
    </lineage>
</organism>
<dbReference type="GO" id="GO:0005634">
    <property type="term" value="C:nucleus"/>
    <property type="evidence" value="ECO:0007669"/>
    <property type="project" value="TreeGrafter"/>
</dbReference>
<dbReference type="KEGG" id="shx:MS3_00002119"/>
<evidence type="ECO:0000256" key="1">
    <source>
        <dbReference type="ARBA" id="ARBA00022723"/>
    </source>
</evidence>
<reference evidence="6" key="1">
    <citation type="journal article" date="2012" name="Nat. Genet.">
        <title>Whole-genome sequence of Schistosoma haematobium.</title>
        <authorList>
            <person name="Young N.D."/>
            <person name="Jex A.R."/>
            <person name="Li B."/>
            <person name="Liu S."/>
            <person name="Yang L."/>
            <person name="Xiong Z."/>
            <person name="Li Y."/>
            <person name="Cantacessi C."/>
            <person name="Hall R.S."/>
            <person name="Xu X."/>
            <person name="Chen F."/>
            <person name="Wu X."/>
            <person name="Zerlotini A."/>
            <person name="Oliveira G."/>
            <person name="Hofmann A."/>
            <person name="Zhang G."/>
            <person name="Fang X."/>
            <person name="Kang Y."/>
            <person name="Campbell B.E."/>
            <person name="Loukas A."/>
            <person name="Ranganathan S."/>
            <person name="Rollinson D."/>
            <person name="Rinaldi G."/>
            <person name="Brindley P.J."/>
            <person name="Yang H."/>
            <person name="Wang J."/>
            <person name="Wang J."/>
            <person name="Gasser R.B."/>
        </authorList>
    </citation>
    <scope>NUCLEOTIDE SEQUENCE [LARGE SCALE GENOMIC DNA]</scope>
</reference>
<evidence type="ECO:0000256" key="3">
    <source>
        <dbReference type="ARBA" id="ARBA00022771"/>
    </source>
</evidence>
<accession>A0A095C1T4</accession>
<dbReference type="GO" id="GO:0008270">
    <property type="term" value="F:zinc ion binding"/>
    <property type="evidence" value="ECO:0007669"/>
    <property type="project" value="UniProtKB-KW"/>
</dbReference>
<feature type="compositionally biased region" description="Basic and acidic residues" evidence="5">
    <location>
        <begin position="1430"/>
        <end position="1446"/>
    </location>
</feature>
<gene>
    <name evidence="6" type="ORF">MS3_03806</name>
</gene>
<keyword evidence="2" id="KW-0677">Repeat</keyword>
<dbReference type="Gene3D" id="3.30.160.60">
    <property type="entry name" value="Classic Zinc Finger"/>
    <property type="match status" value="5"/>
</dbReference>
<protein>
    <submittedName>
        <fullName evidence="6">Ras-responsive element-binding protein 1</fullName>
    </submittedName>
</protein>
<dbReference type="SUPFAM" id="SSF57667">
    <property type="entry name" value="beta-beta-alpha zinc fingers"/>
    <property type="match status" value="3"/>
</dbReference>
<keyword evidence="1" id="KW-0479">Metal-binding</keyword>
<evidence type="ECO:0000256" key="2">
    <source>
        <dbReference type="ARBA" id="ARBA00022737"/>
    </source>
</evidence>
<feature type="region of interest" description="Disordered" evidence="5">
    <location>
        <begin position="293"/>
        <end position="314"/>
    </location>
</feature>
<dbReference type="FunFam" id="3.30.160.60:FF:000100">
    <property type="entry name" value="Zinc finger 45-like"/>
    <property type="match status" value="1"/>
</dbReference>
<dbReference type="FunFam" id="3.30.160.60:FF:000688">
    <property type="entry name" value="zinc finger protein 197 isoform X1"/>
    <property type="match status" value="1"/>
</dbReference>
<dbReference type="PANTHER" id="PTHR46451:SF1">
    <property type="entry name" value="RAS-RESPONSIVE ELEMENT-BINDING PROTEIN 1"/>
    <property type="match status" value="1"/>
</dbReference>
<feature type="region of interest" description="Disordered" evidence="5">
    <location>
        <begin position="1427"/>
        <end position="1446"/>
    </location>
</feature>
<dbReference type="STRING" id="6185.A0A095C1T4"/>
<dbReference type="InterPro" id="IPR052795">
    <property type="entry name" value="RREB1"/>
</dbReference>
<feature type="compositionally biased region" description="Polar residues" evidence="5">
    <location>
        <begin position="1148"/>
        <end position="1183"/>
    </location>
</feature>
<keyword evidence="3" id="KW-0863">Zinc-finger</keyword>
<dbReference type="InterPro" id="IPR013087">
    <property type="entry name" value="Znf_C2H2_type"/>
</dbReference>
<keyword evidence="4" id="KW-0862">Zinc</keyword>